<keyword evidence="3" id="KW-1185">Reference proteome</keyword>
<dbReference type="PANTHER" id="PTHR12526">
    <property type="entry name" value="GLYCOSYLTRANSFERASE"/>
    <property type="match status" value="1"/>
</dbReference>
<feature type="domain" description="Glycosyl transferase family 1" evidence="1">
    <location>
        <begin position="193"/>
        <end position="340"/>
    </location>
</feature>
<dbReference type="Pfam" id="PF00534">
    <property type="entry name" value="Glycos_transf_1"/>
    <property type="match status" value="1"/>
</dbReference>
<dbReference type="SUPFAM" id="SSF53756">
    <property type="entry name" value="UDP-Glycosyltransferase/glycogen phosphorylase"/>
    <property type="match status" value="1"/>
</dbReference>
<dbReference type="InterPro" id="IPR001296">
    <property type="entry name" value="Glyco_trans_1"/>
</dbReference>
<dbReference type="EMBL" id="JACSOD020000472">
    <property type="protein sequence ID" value="MBM6499227.1"/>
    <property type="molecule type" value="Genomic_DNA"/>
</dbReference>
<dbReference type="PANTHER" id="PTHR12526:SF630">
    <property type="entry name" value="GLYCOSYLTRANSFERASE"/>
    <property type="match status" value="1"/>
</dbReference>
<evidence type="ECO:0000313" key="2">
    <source>
        <dbReference type="EMBL" id="MBM6499227.1"/>
    </source>
</evidence>
<accession>A0ABS2CYH1</accession>
<organism evidence="2 3">
    <name type="scientific">Flavobacterium macrobrachii</name>
    <dbReference type="NCBI Taxonomy" id="591204"/>
    <lineage>
        <taxon>Bacteria</taxon>
        <taxon>Pseudomonadati</taxon>
        <taxon>Bacteroidota</taxon>
        <taxon>Flavobacteriia</taxon>
        <taxon>Flavobacteriales</taxon>
        <taxon>Flavobacteriaceae</taxon>
        <taxon>Flavobacterium</taxon>
    </lineage>
</organism>
<dbReference type="RefSeq" id="WP_187657761.1">
    <property type="nucleotide sequence ID" value="NZ_JACSOD020000472.1"/>
</dbReference>
<sequence length="371" mass="43216">MVFCIITHVIHGFENEEYFAYSPYVREMNIWSKYVDKLLIVAPIGLDEKNAIHINYNHKNIDFIKVKSFNFLSFKDTFATLITLPKVIFTIFKAMKNADHIHLRCPGNMGLLGCFIQIFFPNKPKTAKYAGNWDPKSVQPLSYRLQKWILSNTFLTKNMKVLVYGEWENSTKNIKPFFTATYLESEKEKIEIRNLNSKIRFMFAGSLTNGKRPLYAVQIIEKLKRKGIDLQLDIFGNGVERQILENYINDNKLNDFVFLRGNKTQDEIKKAYIQSHFLILPSKSEGWPKVVAEAMFWGCMPIATDVSCISNMLAKEERGMILSLDIEKDVDRISSIIFNKEEYSLKTEKGLIWSRKFTLDFFETEIKKILS</sequence>
<dbReference type="Gene3D" id="3.40.50.2000">
    <property type="entry name" value="Glycogen Phosphorylase B"/>
    <property type="match status" value="2"/>
</dbReference>
<gene>
    <name evidence="2" type="ORF">H9X54_007920</name>
</gene>
<comment type="caution">
    <text evidence="2">The sequence shown here is derived from an EMBL/GenBank/DDBJ whole genome shotgun (WGS) entry which is preliminary data.</text>
</comment>
<protein>
    <submittedName>
        <fullName evidence="2">Glycosyltransferase</fullName>
    </submittedName>
</protein>
<name>A0ABS2CYH1_9FLAO</name>
<evidence type="ECO:0000259" key="1">
    <source>
        <dbReference type="Pfam" id="PF00534"/>
    </source>
</evidence>
<proteinExistence type="predicted"/>
<dbReference type="Proteomes" id="UP000759529">
    <property type="component" value="Unassembled WGS sequence"/>
</dbReference>
<dbReference type="CDD" id="cd01635">
    <property type="entry name" value="Glycosyltransferase_GTB-type"/>
    <property type="match status" value="1"/>
</dbReference>
<reference evidence="2 3" key="1">
    <citation type="submission" date="2021-02" db="EMBL/GenBank/DDBJ databases">
        <authorList>
            <person name="Jung H.S."/>
            <person name="Chun B.H."/>
            <person name="Jeon C.O."/>
        </authorList>
    </citation>
    <scope>NUCLEOTIDE SEQUENCE [LARGE SCALE GENOMIC DNA]</scope>
    <source>
        <strain evidence="2 3">LMG 25203</strain>
    </source>
</reference>
<evidence type="ECO:0000313" key="3">
    <source>
        <dbReference type="Proteomes" id="UP000759529"/>
    </source>
</evidence>